<evidence type="ECO:0000313" key="1">
    <source>
        <dbReference type="EMBL" id="SDZ04791.1"/>
    </source>
</evidence>
<gene>
    <name evidence="1" type="ORF">SAMN05444004_105172</name>
</gene>
<organism evidence="1 2">
    <name type="scientific">Jannaschia faecimaris</name>
    <dbReference type="NCBI Taxonomy" id="1244108"/>
    <lineage>
        <taxon>Bacteria</taxon>
        <taxon>Pseudomonadati</taxon>
        <taxon>Pseudomonadota</taxon>
        <taxon>Alphaproteobacteria</taxon>
        <taxon>Rhodobacterales</taxon>
        <taxon>Roseobacteraceae</taxon>
        <taxon>Jannaschia</taxon>
    </lineage>
</organism>
<evidence type="ECO:0000313" key="2">
    <source>
        <dbReference type="Proteomes" id="UP000198914"/>
    </source>
</evidence>
<proteinExistence type="predicted"/>
<sequence>MTYFIRSPAFWILAFAGIALLLPALGTDPTPMIAHN</sequence>
<dbReference type="Proteomes" id="UP000198914">
    <property type="component" value="Unassembled WGS sequence"/>
</dbReference>
<protein>
    <submittedName>
        <fullName evidence="1">Uncharacterized protein</fullName>
    </submittedName>
</protein>
<reference evidence="2" key="1">
    <citation type="submission" date="2016-10" db="EMBL/GenBank/DDBJ databases">
        <authorList>
            <person name="Varghese N."/>
            <person name="Submissions S."/>
        </authorList>
    </citation>
    <scope>NUCLEOTIDE SEQUENCE [LARGE SCALE GENOMIC DNA]</scope>
    <source>
        <strain evidence="2">DSM 100420</strain>
    </source>
</reference>
<keyword evidence="2" id="KW-1185">Reference proteome</keyword>
<dbReference type="AlphaFoldDB" id="A0A1H3PV22"/>
<name>A0A1H3PV22_9RHOB</name>
<accession>A0A1H3PV22</accession>
<dbReference type="STRING" id="1244108.SAMN05444004_105172"/>
<dbReference type="EMBL" id="FNPX01000005">
    <property type="protein sequence ID" value="SDZ04791.1"/>
    <property type="molecule type" value="Genomic_DNA"/>
</dbReference>